<accession>A0A1Y2FBN9</accession>
<dbReference type="GO" id="GO:0017101">
    <property type="term" value="C:aminoacyl-tRNA synthetase multienzyme complex"/>
    <property type="evidence" value="ECO:0007669"/>
    <property type="project" value="TreeGrafter"/>
</dbReference>
<evidence type="ECO:0000256" key="5">
    <source>
        <dbReference type="ARBA" id="ARBA00022598"/>
    </source>
</evidence>
<dbReference type="NCBIfam" id="TIGR00458">
    <property type="entry name" value="aspS_nondisc"/>
    <property type="match status" value="1"/>
</dbReference>
<dbReference type="GO" id="GO:0004815">
    <property type="term" value="F:aspartate-tRNA ligase activity"/>
    <property type="evidence" value="ECO:0007669"/>
    <property type="project" value="UniProtKB-EC"/>
</dbReference>
<dbReference type="Gene3D" id="3.30.930.10">
    <property type="entry name" value="Bira Bifunctional Protein, Domain 2"/>
    <property type="match status" value="1"/>
</dbReference>
<comment type="subcellular location">
    <subcellularLocation>
        <location evidence="1">Cytoplasm</location>
    </subcellularLocation>
</comment>
<keyword evidence="4" id="KW-0963">Cytoplasm</keyword>
<evidence type="ECO:0000256" key="8">
    <source>
        <dbReference type="ARBA" id="ARBA00022917"/>
    </source>
</evidence>
<dbReference type="SUPFAM" id="SSF50249">
    <property type="entry name" value="Nucleic acid-binding proteins"/>
    <property type="match status" value="1"/>
</dbReference>
<dbReference type="NCBIfam" id="NF003483">
    <property type="entry name" value="PRK05159.1"/>
    <property type="match status" value="1"/>
</dbReference>
<dbReference type="CDD" id="cd00776">
    <property type="entry name" value="AsxRS_core"/>
    <property type="match status" value="1"/>
</dbReference>
<feature type="domain" description="Aminoacyl-transfer RNA synthetases class-II family profile" evidence="11">
    <location>
        <begin position="174"/>
        <end position="479"/>
    </location>
</feature>
<keyword evidence="5 12" id="KW-0436">Ligase</keyword>
<evidence type="ECO:0000256" key="9">
    <source>
        <dbReference type="ARBA" id="ARBA00023146"/>
    </source>
</evidence>
<evidence type="ECO:0000256" key="7">
    <source>
        <dbReference type="ARBA" id="ARBA00022840"/>
    </source>
</evidence>
<evidence type="ECO:0000259" key="11">
    <source>
        <dbReference type="PROSITE" id="PS50862"/>
    </source>
</evidence>
<dbReference type="SUPFAM" id="SSF55681">
    <property type="entry name" value="Class II aaRS and biotin synthetases"/>
    <property type="match status" value="1"/>
</dbReference>
<protein>
    <recommendedName>
        <fullName evidence="3">aspartate--tRNA ligase</fullName>
        <ecNumber evidence="3">6.1.1.12</ecNumber>
    </recommendedName>
</protein>
<dbReference type="InterPro" id="IPR004523">
    <property type="entry name" value="Asp-tRNA_synthase_2"/>
</dbReference>
<keyword evidence="6" id="KW-0547">Nucleotide-binding</keyword>
<evidence type="ECO:0000256" key="10">
    <source>
        <dbReference type="ARBA" id="ARBA00047904"/>
    </source>
</evidence>
<dbReference type="GO" id="GO:0003723">
    <property type="term" value="F:RNA binding"/>
    <property type="evidence" value="ECO:0007669"/>
    <property type="project" value="TreeGrafter"/>
</dbReference>
<reference evidence="12 13" key="1">
    <citation type="submission" date="2016-07" db="EMBL/GenBank/DDBJ databases">
        <title>Pervasive Adenine N6-methylation of Active Genes in Fungi.</title>
        <authorList>
            <consortium name="DOE Joint Genome Institute"/>
            <person name="Mondo S.J."/>
            <person name="Dannebaum R.O."/>
            <person name="Kuo R.C."/>
            <person name="Labutti K."/>
            <person name="Haridas S."/>
            <person name="Kuo A."/>
            <person name="Salamov A."/>
            <person name="Ahrendt S.R."/>
            <person name="Lipzen A."/>
            <person name="Sullivan W."/>
            <person name="Andreopoulos W.B."/>
            <person name="Clum A."/>
            <person name="Lindquist E."/>
            <person name="Daum C."/>
            <person name="Ramamoorthy G.K."/>
            <person name="Gryganskyi A."/>
            <person name="Culley D."/>
            <person name="Magnuson J.K."/>
            <person name="James T.Y."/>
            <person name="O'Malley M.A."/>
            <person name="Stajich J.E."/>
            <person name="Spatafora J.W."/>
            <person name="Visel A."/>
            <person name="Grigoriev I.V."/>
        </authorList>
    </citation>
    <scope>NUCLEOTIDE SEQUENCE [LARGE SCALE GENOMIC DNA]</scope>
    <source>
        <strain evidence="12 13">12-1054</strain>
    </source>
</reference>
<keyword evidence="7" id="KW-0067">ATP-binding</keyword>
<dbReference type="Gene3D" id="2.40.50.140">
    <property type="entry name" value="Nucleic acid-binding proteins"/>
    <property type="match status" value="1"/>
</dbReference>
<keyword evidence="13" id="KW-1185">Reference proteome</keyword>
<sequence length="487" mass="55252">MNQSTEAQGAAYDQIKALSPARDGETVLLRARLHNSQAKGAKMSFLLLRQELDSVQAIVQANKESVSTQMVKWCAGLSLESIVLVEAVVKKSPVAIQSASVTDAELHVTKIYLESEAPDKLPFMVEDASRSEQAIKESEENAKEGDSHYVRVQLDTRLNNRVLDLRTPTNHAIFKISAGVRQIFREFLYKRDFMEISTPKIIGSASEGGGNFFKMPYFKDEAYLAQSPQLYKQMLISADFPRVFETGPVFRAENSFTHRHMTEFTGLDLEMSFERHYHEVLETIESLFIHLFTELKTRYAKEIETVKKQFPVPDFVLPADGKPVRFTFKEAVDILIKHGIRQPSDEAYVTDMDTTEERALGPVIRKEYHTDFYVIDKFPTAVRPFYTMPDPEDPTFSNSYDFFLRGEEILSGAQRIHDPVFLMERMRAFGVDPEGPGLKDYVDGFKLGCPPHAGGGIGLERVVFLFLDLGNIRRASLFPRDPKRLSP</sequence>
<dbReference type="EMBL" id="MCFI01000011">
    <property type="protein sequence ID" value="ORY81329.1"/>
    <property type="molecule type" value="Genomic_DNA"/>
</dbReference>
<proteinExistence type="inferred from homology"/>
<dbReference type="CDD" id="cd04320">
    <property type="entry name" value="AspRS_cyto_N"/>
    <property type="match status" value="1"/>
</dbReference>
<dbReference type="EC" id="6.1.1.12" evidence="3"/>
<dbReference type="GO" id="GO:0005829">
    <property type="term" value="C:cytosol"/>
    <property type="evidence" value="ECO:0007669"/>
    <property type="project" value="TreeGrafter"/>
</dbReference>
<keyword evidence="9" id="KW-0030">Aminoacyl-tRNA synthetase</keyword>
<comment type="similarity">
    <text evidence="2">Belongs to the class-II aminoacyl-tRNA synthetase family. Type 2 subfamily.</text>
</comment>
<dbReference type="InterPro" id="IPR002312">
    <property type="entry name" value="Asp/Asn-tRNA-synth_IIb"/>
</dbReference>
<dbReference type="PANTHER" id="PTHR43450:SF1">
    <property type="entry name" value="ASPARTATE--TRNA LIGASE, CYTOPLASMIC"/>
    <property type="match status" value="1"/>
</dbReference>
<evidence type="ECO:0000256" key="2">
    <source>
        <dbReference type="ARBA" id="ARBA00005312"/>
    </source>
</evidence>
<keyword evidence="8" id="KW-0648">Protein biosynthesis</keyword>
<dbReference type="AlphaFoldDB" id="A0A1Y2FBN9"/>
<comment type="caution">
    <text evidence="12">The sequence shown here is derived from an EMBL/GenBank/DDBJ whole genome shotgun (WGS) entry which is preliminary data.</text>
</comment>
<dbReference type="InterPro" id="IPR006195">
    <property type="entry name" value="aa-tRNA-synth_II"/>
</dbReference>
<name>A0A1Y2FBN9_PROLT</name>
<dbReference type="RefSeq" id="XP_040724705.1">
    <property type="nucleotide sequence ID" value="XM_040872193.1"/>
</dbReference>
<dbReference type="PANTHER" id="PTHR43450">
    <property type="entry name" value="ASPARTYL-TRNA SYNTHETASE"/>
    <property type="match status" value="1"/>
</dbReference>
<dbReference type="PRINTS" id="PR01042">
    <property type="entry name" value="TRNASYNTHASP"/>
</dbReference>
<dbReference type="Pfam" id="PF00152">
    <property type="entry name" value="tRNA-synt_2"/>
    <property type="match status" value="1"/>
</dbReference>
<comment type="catalytic activity">
    <reaction evidence="10">
        <text>tRNA(Asp) + L-aspartate + ATP = L-aspartyl-tRNA(Asp) + AMP + diphosphate</text>
        <dbReference type="Rhea" id="RHEA:19649"/>
        <dbReference type="Rhea" id="RHEA-COMP:9660"/>
        <dbReference type="Rhea" id="RHEA-COMP:9678"/>
        <dbReference type="ChEBI" id="CHEBI:29991"/>
        <dbReference type="ChEBI" id="CHEBI:30616"/>
        <dbReference type="ChEBI" id="CHEBI:33019"/>
        <dbReference type="ChEBI" id="CHEBI:78442"/>
        <dbReference type="ChEBI" id="CHEBI:78516"/>
        <dbReference type="ChEBI" id="CHEBI:456215"/>
        <dbReference type="EC" id="6.1.1.12"/>
    </reaction>
</comment>
<dbReference type="InterPro" id="IPR004364">
    <property type="entry name" value="Aa-tRNA-synt_II"/>
</dbReference>
<evidence type="ECO:0000313" key="12">
    <source>
        <dbReference type="EMBL" id="ORY81329.1"/>
    </source>
</evidence>
<dbReference type="GeneID" id="63788792"/>
<dbReference type="InterPro" id="IPR045864">
    <property type="entry name" value="aa-tRNA-synth_II/BPL/LPL"/>
</dbReference>
<evidence type="ECO:0000313" key="13">
    <source>
        <dbReference type="Proteomes" id="UP000193685"/>
    </source>
</evidence>
<dbReference type="FunFam" id="3.30.930.10:FF:000013">
    <property type="entry name" value="Aspartate--tRNA ligase, cytoplasmic"/>
    <property type="match status" value="1"/>
</dbReference>
<dbReference type="GO" id="GO:0005524">
    <property type="term" value="F:ATP binding"/>
    <property type="evidence" value="ECO:0007669"/>
    <property type="project" value="UniProtKB-KW"/>
</dbReference>
<dbReference type="Proteomes" id="UP000193685">
    <property type="component" value="Unassembled WGS sequence"/>
</dbReference>
<dbReference type="GO" id="GO:0006422">
    <property type="term" value="P:aspartyl-tRNA aminoacylation"/>
    <property type="evidence" value="ECO:0007669"/>
    <property type="project" value="InterPro"/>
</dbReference>
<dbReference type="HAMAP" id="MF_02075">
    <property type="entry name" value="Asp_tRNA_synth_type2"/>
    <property type="match status" value="1"/>
</dbReference>
<evidence type="ECO:0000256" key="1">
    <source>
        <dbReference type="ARBA" id="ARBA00004496"/>
    </source>
</evidence>
<evidence type="ECO:0000256" key="6">
    <source>
        <dbReference type="ARBA" id="ARBA00022741"/>
    </source>
</evidence>
<dbReference type="PROSITE" id="PS50862">
    <property type="entry name" value="AA_TRNA_LIGASE_II"/>
    <property type="match status" value="1"/>
</dbReference>
<evidence type="ECO:0000256" key="4">
    <source>
        <dbReference type="ARBA" id="ARBA00022490"/>
    </source>
</evidence>
<dbReference type="STRING" id="56484.A0A1Y2FBN9"/>
<evidence type="ECO:0000256" key="3">
    <source>
        <dbReference type="ARBA" id="ARBA00012841"/>
    </source>
</evidence>
<organism evidence="12 13">
    <name type="scientific">Protomyces lactucae-debilis</name>
    <dbReference type="NCBI Taxonomy" id="2754530"/>
    <lineage>
        <taxon>Eukaryota</taxon>
        <taxon>Fungi</taxon>
        <taxon>Dikarya</taxon>
        <taxon>Ascomycota</taxon>
        <taxon>Taphrinomycotina</taxon>
        <taxon>Taphrinomycetes</taxon>
        <taxon>Taphrinales</taxon>
        <taxon>Protomycetaceae</taxon>
        <taxon>Protomyces</taxon>
    </lineage>
</organism>
<dbReference type="OrthoDB" id="372395at2759"/>
<gene>
    <name evidence="12" type="ORF">BCR37DRAFT_41123</name>
</gene>
<dbReference type="InterPro" id="IPR012340">
    <property type="entry name" value="NA-bd_OB-fold"/>
</dbReference>
<dbReference type="OMA" id="WVHEIRD"/>